<gene>
    <name evidence="1" type="ORF">PIB30_088143</name>
</gene>
<name>A0ABU6VUS9_9FABA</name>
<proteinExistence type="predicted"/>
<dbReference type="Proteomes" id="UP001341840">
    <property type="component" value="Unassembled WGS sequence"/>
</dbReference>
<protein>
    <recommendedName>
        <fullName evidence="3">Thionin-like protein</fullName>
    </recommendedName>
</protein>
<accession>A0ABU6VUS9</accession>
<dbReference type="EMBL" id="JASCZI010152620">
    <property type="protein sequence ID" value="MED6176428.1"/>
    <property type="molecule type" value="Genomic_DNA"/>
</dbReference>
<keyword evidence="2" id="KW-1185">Reference proteome</keyword>
<feature type="non-terminal residue" evidence="1">
    <location>
        <position position="89"/>
    </location>
</feature>
<organism evidence="1 2">
    <name type="scientific">Stylosanthes scabra</name>
    <dbReference type="NCBI Taxonomy" id="79078"/>
    <lineage>
        <taxon>Eukaryota</taxon>
        <taxon>Viridiplantae</taxon>
        <taxon>Streptophyta</taxon>
        <taxon>Embryophyta</taxon>
        <taxon>Tracheophyta</taxon>
        <taxon>Spermatophyta</taxon>
        <taxon>Magnoliopsida</taxon>
        <taxon>eudicotyledons</taxon>
        <taxon>Gunneridae</taxon>
        <taxon>Pentapetalae</taxon>
        <taxon>rosids</taxon>
        <taxon>fabids</taxon>
        <taxon>Fabales</taxon>
        <taxon>Fabaceae</taxon>
        <taxon>Papilionoideae</taxon>
        <taxon>50 kb inversion clade</taxon>
        <taxon>dalbergioids sensu lato</taxon>
        <taxon>Dalbergieae</taxon>
        <taxon>Pterocarpus clade</taxon>
        <taxon>Stylosanthes</taxon>
    </lineage>
</organism>
<evidence type="ECO:0000313" key="1">
    <source>
        <dbReference type="EMBL" id="MED6176428.1"/>
    </source>
</evidence>
<sequence>MFMLVLAKSNDDGSISKRENYEPNFDWKKAICETKCAIKCSSSSSVAKAICIAGCVRDCIGKLESFNVDDDNTACIAGCVLSKPIQHNY</sequence>
<evidence type="ECO:0000313" key="2">
    <source>
        <dbReference type="Proteomes" id="UP001341840"/>
    </source>
</evidence>
<reference evidence="1 2" key="1">
    <citation type="journal article" date="2023" name="Plants (Basel)">
        <title>Bridging the Gap: Combining Genomics and Transcriptomics Approaches to Understand Stylosanthes scabra, an Orphan Legume from the Brazilian Caatinga.</title>
        <authorList>
            <person name="Ferreira-Neto J.R.C."/>
            <person name="da Silva M.D."/>
            <person name="Binneck E."/>
            <person name="de Melo N.F."/>
            <person name="da Silva R.H."/>
            <person name="de Melo A.L.T.M."/>
            <person name="Pandolfi V."/>
            <person name="Bustamante F.O."/>
            <person name="Brasileiro-Vidal A.C."/>
            <person name="Benko-Iseppon A.M."/>
        </authorList>
    </citation>
    <scope>NUCLEOTIDE SEQUENCE [LARGE SCALE GENOMIC DNA]</scope>
    <source>
        <tissue evidence="1">Leaves</tissue>
    </source>
</reference>
<evidence type="ECO:0008006" key="3">
    <source>
        <dbReference type="Google" id="ProtNLM"/>
    </source>
</evidence>
<comment type="caution">
    <text evidence="1">The sequence shown here is derived from an EMBL/GenBank/DDBJ whole genome shotgun (WGS) entry which is preliminary data.</text>
</comment>